<reference evidence="3" key="1">
    <citation type="submission" date="2019-03" db="EMBL/GenBank/DDBJ databases">
        <title>Lake Tanganyika Metagenome-Assembled Genomes (MAGs).</title>
        <authorList>
            <person name="Tran P."/>
        </authorList>
    </citation>
    <scope>NUCLEOTIDE SEQUENCE</scope>
    <source>
        <strain evidence="3">K_DeepCast_150m_m2_040</strain>
    </source>
</reference>
<dbReference type="PROSITE" id="PS00018">
    <property type="entry name" value="EF_HAND_1"/>
    <property type="match status" value="1"/>
</dbReference>
<dbReference type="Proteomes" id="UP000779900">
    <property type="component" value="Unassembled WGS sequence"/>
</dbReference>
<dbReference type="InterPro" id="IPR050452">
    <property type="entry name" value="Metacaspase"/>
</dbReference>
<protein>
    <recommendedName>
        <fullName evidence="2">Peptidase C14 caspase domain-containing protein</fullName>
    </recommendedName>
</protein>
<gene>
    <name evidence="3" type="ORF">FJY68_02850</name>
</gene>
<feature type="domain" description="Peptidase C14 caspase" evidence="2">
    <location>
        <begin position="431"/>
        <end position="664"/>
    </location>
</feature>
<evidence type="ECO:0000313" key="3">
    <source>
        <dbReference type="EMBL" id="MBM3330775.1"/>
    </source>
</evidence>
<dbReference type="GO" id="GO:0006508">
    <property type="term" value="P:proteolysis"/>
    <property type="evidence" value="ECO:0007669"/>
    <property type="project" value="InterPro"/>
</dbReference>
<dbReference type="AlphaFoldDB" id="A0A937XGQ9"/>
<dbReference type="GO" id="GO:0004197">
    <property type="term" value="F:cysteine-type endopeptidase activity"/>
    <property type="evidence" value="ECO:0007669"/>
    <property type="project" value="InterPro"/>
</dbReference>
<proteinExistence type="predicted"/>
<feature type="transmembrane region" description="Helical" evidence="1">
    <location>
        <begin position="33"/>
        <end position="54"/>
    </location>
</feature>
<dbReference type="EMBL" id="VGIR01000010">
    <property type="protein sequence ID" value="MBM3330775.1"/>
    <property type="molecule type" value="Genomic_DNA"/>
</dbReference>
<feature type="transmembrane region" description="Helical" evidence="1">
    <location>
        <begin position="156"/>
        <end position="177"/>
    </location>
</feature>
<dbReference type="InterPro" id="IPR018247">
    <property type="entry name" value="EF_Hand_1_Ca_BS"/>
</dbReference>
<evidence type="ECO:0000256" key="1">
    <source>
        <dbReference type="SAM" id="Phobius"/>
    </source>
</evidence>
<dbReference type="Gene3D" id="2.60.40.10">
    <property type="entry name" value="Immunoglobulins"/>
    <property type="match status" value="1"/>
</dbReference>
<dbReference type="InterPro" id="IPR013783">
    <property type="entry name" value="Ig-like_fold"/>
</dbReference>
<dbReference type="InterPro" id="IPR029030">
    <property type="entry name" value="Caspase-like_dom_sf"/>
</dbReference>
<evidence type="ECO:0000313" key="4">
    <source>
        <dbReference type="Proteomes" id="UP000779900"/>
    </source>
</evidence>
<dbReference type="PANTHER" id="PTHR48104">
    <property type="entry name" value="METACASPASE-4"/>
    <property type="match status" value="1"/>
</dbReference>
<dbReference type="GO" id="GO:0005737">
    <property type="term" value="C:cytoplasm"/>
    <property type="evidence" value="ECO:0007669"/>
    <property type="project" value="TreeGrafter"/>
</dbReference>
<organism evidence="3 4">
    <name type="scientific">candidate division WOR-3 bacterium</name>
    <dbReference type="NCBI Taxonomy" id="2052148"/>
    <lineage>
        <taxon>Bacteria</taxon>
        <taxon>Bacteria division WOR-3</taxon>
    </lineage>
</organism>
<keyword evidence="1" id="KW-0472">Membrane</keyword>
<dbReference type="InterPro" id="IPR011600">
    <property type="entry name" value="Pept_C14_caspase"/>
</dbReference>
<dbReference type="Pfam" id="PF00656">
    <property type="entry name" value="Peptidase_C14"/>
    <property type="match status" value="1"/>
</dbReference>
<evidence type="ECO:0000259" key="2">
    <source>
        <dbReference type="Pfam" id="PF00656"/>
    </source>
</evidence>
<dbReference type="PANTHER" id="PTHR48104:SF30">
    <property type="entry name" value="METACASPASE-1"/>
    <property type="match status" value="1"/>
</dbReference>
<dbReference type="Gene3D" id="3.40.50.1460">
    <property type="match status" value="1"/>
</dbReference>
<dbReference type="SUPFAM" id="SSF52129">
    <property type="entry name" value="Caspase-like"/>
    <property type="match status" value="1"/>
</dbReference>
<sequence>MVGAHLTDLTGRAENMTSDCCLKSRVSKAIAPYRLAAVFGGLLAVLLAGCGPSLHVVRYTPSPVPGLAVTAPTSIDVELTSPGAGRPRWWEEEDRAAQTAALKAQANGLDMTSVKRAIAADLSSTVFVNAVDSGQALSVKVGISGLDYRWNPTGPLLLGVGVGLPTFVIGEVIGLNASNSGNTELARTGWTIFGAGLLTTLSASLLPIGRVNARAHADMVISDKEGKQIAKYSSDPVVSGGYSPSGARSAWNTLFARGMDQLKAQLACDKVTLSAIAAGRDLVGRQQPRLTCRAKVTDTDGDGMLSGGERVILTAEVANLGDGVAEGVAARLTGTSKALQYLGTSRTIGDIGPGETKEAKFDATLPNRIDADNGNIIIHVSEANGFDALEEKELIVAMQPAKVTRETQVVSTLVDVDAPLEPSSFKRDDAYAVVVGISGYRSQALPKVTYARKDAEAMKDYLTSVCGFKEGNIKLLVDDGAALSDLTAYCEEWLARNVRKGSFVFVYFAGHGTPSPDKGEAYIVPYDGEPGFISKLYPLSRLYSSLASLPTDQVVVALDACFSGAGGRSVMEQGKRPLVAVDLEKETQKLGNVAVLAASAGNEISQDFDAKRHGLFTYFLLKGLRGEADADRDGWVTLVELYSYAKPKVADESQRLGYIQSPQLLPQPTGARADVRLARVR</sequence>
<comment type="caution">
    <text evidence="3">The sequence shown here is derived from an EMBL/GenBank/DDBJ whole genome shotgun (WGS) entry which is preliminary data.</text>
</comment>
<accession>A0A937XGQ9</accession>
<name>A0A937XGQ9_UNCW3</name>
<feature type="transmembrane region" description="Helical" evidence="1">
    <location>
        <begin position="189"/>
        <end position="209"/>
    </location>
</feature>
<keyword evidence="1" id="KW-1133">Transmembrane helix</keyword>
<keyword evidence="1" id="KW-0812">Transmembrane</keyword>